<sequence>MAPKKNLENARAAQSSKASDSKGTRASARINQQKSASEESDLASDTLSKPVAEAPRESPCANCILK</sequence>
<name>Q0TVN3_PHANO</name>
<gene>
    <name evidence="2" type="ORF">SNOG_16431</name>
</gene>
<proteinExistence type="predicted"/>
<dbReference type="Proteomes" id="UP000001055">
    <property type="component" value="Unassembled WGS sequence"/>
</dbReference>
<dbReference type="AlphaFoldDB" id="Q0TVN3"/>
<dbReference type="EMBL" id="CH445372">
    <property type="protein sequence ID" value="EAT76129.1"/>
    <property type="molecule type" value="Genomic_DNA"/>
</dbReference>
<dbReference type="KEGG" id="pno:SNOG_16431"/>
<reference evidence="3" key="1">
    <citation type="journal article" date="2007" name="Plant Cell">
        <title>Dothideomycete-plant interactions illuminated by genome sequencing and EST analysis of the wheat pathogen Stagonospora nodorum.</title>
        <authorList>
            <person name="Hane J.K."/>
            <person name="Lowe R.G."/>
            <person name="Solomon P.S."/>
            <person name="Tan K.C."/>
            <person name="Schoch C.L."/>
            <person name="Spatafora J.W."/>
            <person name="Crous P.W."/>
            <person name="Kodira C."/>
            <person name="Birren B.W."/>
            <person name="Galagan J.E."/>
            <person name="Torriani S.F."/>
            <person name="McDonald B.A."/>
            <person name="Oliver R.P."/>
        </authorList>
    </citation>
    <scope>NUCLEOTIDE SEQUENCE [LARGE SCALE GENOMIC DNA]</scope>
    <source>
        <strain evidence="3">SN15 / ATCC MYA-4574 / FGSC 10173</strain>
    </source>
</reference>
<evidence type="ECO:0000313" key="2">
    <source>
        <dbReference type="EMBL" id="EAT76129.1"/>
    </source>
</evidence>
<evidence type="ECO:0000313" key="3">
    <source>
        <dbReference type="Proteomes" id="UP000001055"/>
    </source>
</evidence>
<dbReference type="RefSeq" id="XP_001806546.1">
    <property type="nucleotide sequence ID" value="XM_001806494.1"/>
</dbReference>
<protein>
    <submittedName>
        <fullName evidence="2">Uncharacterized protein</fullName>
    </submittedName>
</protein>
<evidence type="ECO:0000256" key="1">
    <source>
        <dbReference type="SAM" id="MobiDB-lite"/>
    </source>
</evidence>
<feature type="region of interest" description="Disordered" evidence="1">
    <location>
        <begin position="1"/>
        <end position="66"/>
    </location>
</feature>
<dbReference type="GeneID" id="5983478"/>
<accession>Q0TVN3</accession>
<dbReference type="InParanoid" id="Q0TVN3"/>
<organism evidence="2 3">
    <name type="scientific">Phaeosphaeria nodorum (strain SN15 / ATCC MYA-4574 / FGSC 10173)</name>
    <name type="common">Glume blotch fungus</name>
    <name type="synonym">Parastagonospora nodorum</name>
    <dbReference type="NCBI Taxonomy" id="321614"/>
    <lineage>
        <taxon>Eukaryota</taxon>
        <taxon>Fungi</taxon>
        <taxon>Dikarya</taxon>
        <taxon>Ascomycota</taxon>
        <taxon>Pezizomycotina</taxon>
        <taxon>Dothideomycetes</taxon>
        <taxon>Pleosporomycetidae</taxon>
        <taxon>Pleosporales</taxon>
        <taxon>Pleosporineae</taxon>
        <taxon>Phaeosphaeriaceae</taxon>
        <taxon>Parastagonospora</taxon>
    </lineage>
</organism>